<dbReference type="AlphaFoldDB" id="A0A812U9M6"/>
<evidence type="ECO:0000313" key="1">
    <source>
        <dbReference type="EMBL" id="CAE7557233.1"/>
    </source>
</evidence>
<accession>A0A812U9M6</accession>
<proteinExistence type="predicted"/>
<protein>
    <submittedName>
        <fullName evidence="1">Uncharacterized protein</fullName>
    </submittedName>
</protein>
<organism evidence="1 2">
    <name type="scientific">Symbiodinium natans</name>
    <dbReference type="NCBI Taxonomy" id="878477"/>
    <lineage>
        <taxon>Eukaryota</taxon>
        <taxon>Sar</taxon>
        <taxon>Alveolata</taxon>
        <taxon>Dinophyceae</taxon>
        <taxon>Suessiales</taxon>
        <taxon>Symbiodiniaceae</taxon>
        <taxon>Symbiodinium</taxon>
    </lineage>
</organism>
<keyword evidence="2" id="KW-1185">Reference proteome</keyword>
<reference evidence="1" key="1">
    <citation type="submission" date="2021-02" db="EMBL/GenBank/DDBJ databases">
        <authorList>
            <person name="Dougan E. K."/>
            <person name="Rhodes N."/>
            <person name="Thang M."/>
            <person name="Chan C."/>
        </authorList>
    </citation>
    <scope>NUCLEOTIDE SEQUENCE</scope>
</reference>
<gene>
    <name evidence="1" type="ORF">SNAT2548_LOCUS31350</name>
</gene>
<comment type="caution">
    <text evidence="1">The sequence shown here is derived from an EMBL/GenBank/DDBJ whole genome shotgun (WGS) entry which is preliminary data.</text>
</comment>
<name>A0A812U9M6_9DINO</name>
<sequence>MMEQRVPLPGESAEGCRKRVMAECRRRWHSDQELRDAFSERAKSFNQEERAEARVVAATSRNAPEPAGATVAAHANNSTSTLVTSQGVAAKYVPHLAPHGGFGCLGLGDRSFGISKMMVKETDDATTGFVQRWSNDWRRYVGGICEVQVSRKKKNMGPNVTIRHPFLVAGKRCG</sequence>
<dbReference type="OrthoDB" id="410888at2759"/>
<evidence type="ECO:0000313" key="2">
    <source>
        <dbReference type="Proteomes" id="UP000604046"/>
    </source>
</evidence>
<dbReference type="EMBL" id="CAJNDS010002654">
    <property type="protein sequence ID" value="CAE7557233.1"/>
    <property type="molecule type" value="Genomic_DNA"/>
</dbReference>
<dbReference type="Proteomes" id="UP000604046">
    <property type="component" value="Unassembled WGS sequence"/>
</dbReference>